<dbReference type="EMBL" id="JAPDRQ010000268">
    <property type="protein sequence ID" value="KAJ9651265.1"/>
    <property type="molecule type" value="Genomic_DNA"/>
</dbReference>
<accession>A0ACC2ZUN0</accession>
<keyword evidence="2" id="KW-1185">Reference proteome</keyword>
<sequence length="503" mass="57077">MDESTPVANRSTDRILHLRQPLQKKLFMWTAGQHDDQKRIGFWHPELRLTRRQVAKEWIQTTLILCTFILAILSIFWGAFLDVERKISNLDVWIVDFDGQLTVYDDQTEPVFIGPHVVRAAEQAQAIAAPHITYTIMSPSHFNNDPLEVRRAIYNNAAWSAIVIQPNASAYLRQAVFTGDASYDPKDCCQSIYVEARDQVAVDSYLLPNLIAFETETAASIGAAWTRYILSNRTLELEVSMIPPQTLSPAVGFTKINLRPFGPPMATPAVTVGLIYLIIMAFFSFTFFMPTHTHFVDEMEPSNQHRKIYFRQLVLWKYTSTVSAYFFMSLAYSLVSLAFQIPFSASPTSHTVPPPPGAATTGYGHASFFIYWQINFIGMNALGLACENMAMFLGQPYTAIWLIFWVISNVCTAFYPLELAPHFYRYGLAFPLHNIVQATRVVLFDTTKQHMGRHIGVLLCWWGVNSLLFPIAARWLRWKVCVKPLLPKVPEEAEKGSRTSSVV</sequence>
<protein>
    <submittedName>
        <fullName evidence="1">Uncharacterized protein</fullName>
    </submittedName>
</protein>
<evidence type="ECO:0000313" key="1">
    <source>
        <dbReference type="EMBL" id="KAJ9651265.1"/>
    </source>
</evidence>
<name>A0ACC2ZUN0_9EURO</name>
<dbReference type="Proteomes" id="UP001172386">
    <property type="component" value="Unassembled WGS sequence"/>
</dbReference>
<organism evidence="1 2">
    <name type="scientific">Neophaeococcomyces mojaviensis</name>
    <dbReference type="NCBI Taxonomy" id="3383035"/>
    <lineage>
        <taxon>Eukaryota</taxon>
        <taxon>Fungi</taxon>
        <taxon>Dikarya</taxon>
        <taxon>Ascomycota</taxon>
        <taxon>Pezizomycotina</taxon>
        <taxon>Eurotiomycetes</taxon>
        <taxon>Chaetothyriomycetidae</taxon>
        <taxon>Chaetothyriales</taxon>
        <taxon>Chaetothyriales incertae sedis</taxon>
        <taxon>Neophaeococcomyces</taxon>
    </lineage>
</organism>
<reference evidence="1" key="1">
    <citation type="submission" date="2022-10" db="EMBL/GenBank/DDBJ databases">
        <title>Culturing micro-colonial fungi from biological soil crusts in the Mojave desert and describing Neophaeococcomyces mojavensis, and introducing the new genera and species Taxawa tesnikishii.</title>
        <authorList>
            <person name="Kurbessoian T."/>
            <person name="Stajich J.E."/>
        </authorList>
    </citation>
    <scope>NUCLEOTIDE SEQUENCE</scope>
    <source>
        <strain evidence="1">JES_112</strain>
    </source>
</reference>
<proteinExistence type="predicted"/>
<evidence type="ECO:0000313" key="2">
    <source>
        <dbReference type="Proteomes" id="UP001172386"/>
    </source>
</evidence>
<comment type="caution">
    <text evidence="1">The sequence shown here is derived from an EMBL/GenBank/DDBJ whole genome shotgun (WGS) entry which is preliminary data.</text>
</comment>
<gene>
    <name evidence="1" type="ORF">H2198_009450</name>
</gene>